<dbReference type="CDD" id="cd03294">
    <property type="entry name" value="ABC_Pro_Gly_Betaine"/>
    <property type="match status" value="1"/>
</dbReference>
<comment type="caution">
    <text evidence="10">The sequence shown here is derived from an EMBL/GenBank/DDBJ whole genome shotgun (WGS) entry which is preliminary data.</text>
</comment>
<evidence type="ECO:0000256" key="6">
    <source>
        <dbReference type="PROSITE-ProRule" id="PRU00703"/>
    </source>
</evidence>
<keyword evidence="7" id="KW-0472">Membrane</keyword>
<evidence type="ECO:0000256" key="3">
    <source>
        <dbReference type="ARBA" id="ARBA00022741"/>
    </source>
</evidence>
<dbReference type="RefSeq" id="WP_255044756.1">
    <property type="nucleotide sequence ID" value="NZ_JANEYT010000082.1"/>
</dbReference>
<evidence type="ECO:0000259" key="8">
    <source>
        <dbReference type="PROSITE" id="PS50893"/>
    </source>
</evidence>
<comment type="subunit">
    <text evidence="7">The complex is probably composed of two ATP-binding proteins, two transmembrane proteins and a solute-binding protein.</text>
</comment>
<dbReference type="SUPFAM" id="SSF52540">
    <property type="entry name" value="P-loop containing nucleoside triphosphate hydrolases"/>
    <property type="match status" value="1"/>
</dbReference>
<dbReference type="GO" id="GO:0005524">
    <property type="term" value="F:ATP binding"/>
    <property type="evidence" value="ECO:0007669"/>
    <property type="project" value="UniProtKB-KW"/>
</dbReference>
<feature type="domain" description="ABC transporter" evidence="8">
    <location>
        <begin position="29"/>
        <end position="265"/>
    </location>
</feature>
<evidence type="ECO:0000313" key="11">
    <source>
        <dbReference type="Proteomes" id="UP001524460"/>
    </source>
</evidence>
<feature type="domain" description="CBS" evidence="9">
    <location>
        <begin position="343"/>
        <end position="395"/>
    </location>
</feature>
<dbReference type="PROSITE" id="PS51371">
    <property type="entry name" value="CBS"/>
    <property type="match status" value="1"/>
</dbReference>
<reference evidence="10 11" key="1">
    <citation type="submission" date="2022-07" db="EMBL/GenBank/DDBJ databases">
        <title>Photobacterium pectinilyticum sp. nov., a marine bacterium isolated from surface seawater of Qingdao offshore.</title>
        <authorList>
            <person name="Wang X."/>
        </authorList>
    </citation>
    <scope>NUCLEOTIDE SEQUENCE [LARGE SCALE GENOMIC DNA]</scope>
    <source>
        <strain evidence="10 11">ZSDE20</strain>
    </source>
</reference>
<dbReference type="NCBIfam" id="NF007480">
    <property type="entry name" value="PRK10070.1"/>
    <property type="match status" value="1"/>
</dbReference>
<dbReference type="SMART" id="SM00382">
    <property type="entry name" value="AAA"/>
    <property type="match status" value="1"/>
</dbReference>
<dbReference type="Gene3D" id="3.40.50.300">
    <property type="entry name" value="P-loop containing nucleotide triphosphate hydrolases"/>
    <property type="match status" value="1"/>
</dbReference>
<dbReference type="InterPro" id="IPR000644">
    <property type="entry name" value="CBS_dom"/>
</dbReference>
<proteinExistence type="inferred from homology"/>
<dbReference type="PANTHER" id="PTHR43869">
    <property type="entry name" value="GLYCINE BETAINE/PROLINE BETAINE TRANSPORT SYSTEM ATP-BINDING PROTEIN PROV"/>
    <property type="match status" value="1"/>
</dbReference>
<keyword evidence="2 7" id="KW-0813">Transport</keyword>
<dbReference type="InterPro" id="IPR003439">
    <property type="entry name" value="ABC_transporter-like_ATP-bd"/>
</dbReference>
<protein>
    <recommendedName>
        <fullName evidence="7">Quaternary amine transport ATP-binding protein</fullName>
        <ecNumber evidence="7">7.6.2.9</ecNumber>
    </recommendedName>
</protein>
<dbReference type="PROSITE" id="PS50893">
    <property type="entry name" value="ABC_TRANSPORTER_2"/>
    <property type="match status" value="1"/>
</dbReference>
<dbReference type="InterPro" id="IPR051921">
    <property type="entry name" value="ABC_osmolyte_uptake_ATP-bind"/>
</dbReference>
<organism evidence="10 11">
    <name type="scientific">Photobacterium pectinilyticum</name>
    <dbReference type="NCBI Taxonomy" id="2906793"/>
    <lineage>
        <taxon>Bacteria</taxon>
        <taxon>Pseudomonadati</taxon>
        <taxon>Pseudomonadota</taxon>
        <taxon>Gammaproteobacteria</taxon>
        <taxon>Vibrionales</taxon>
        <taxon>Vibrionaceae</taxon>
        <taxon>Photobacterium</taxon>
    </lineage>
</organism>
<evidence type="ECO:0000256" key="1">
    <source>
        <dbReference type="ARBA" id="ARBA00005417"/>
    </source>
</evidence>
<keyword evidence="4 7" id="KW-0067">ATP-binding</keyword>
<dbReference type="InterPro" id="IPR027417">
    <property type="entry name" value="P-loop_NTPase"/>
</dbReference>
<dbReference type="Pfam" id="PF00005">
    <property type="entry name" value="ABC_tran"/>
    <property type="match status" value="1"/>
</dbReference>
<dbReference type="Gene3D" id="3.10.580.10">
    <property type="entry name" value="CBS-domain"/>
    <property type="match status" value="1"/>
</dbReference>
<name>A0ABT1N7E8_9GAMM</name>
<comment type="catalytic activity">
    <reaction evidence="7">
        <text>a quaternary ammonium(out) + ATP + H2O = a quaternary ammonium(in) + ADP + phosphate + H(+)</text>
        <dbReference type="Rhea" id="RHEA:11036"/>
        <dbReference type="ChEBI" id="CHEBI:15377"/>
        <dbReference type="ChEBI" id="CHEBI:15378"/>
        <dbReference type="ChEBI" id="CHEBI:30616"/>
        <dbReference type="ChEBI" id="CHEBI:35267"/>
        <dbReference type="ChEBI" id="CHEBI:43474"/>
        <dbReference type="ChEBI" id="CHEBI:456216"/>
    </reaction>
</comment>
<keyword evidence="6" id="KW-0129">CBS domain</keyword>
<dbReference type="SUPFAM" id="SSF54631">
    <property type="entry name" value="CBS-domain pair"/>
    <property type="match status" value="1"/>
</dbReference>
<dbReference type="InterPro" id="IPR017871">
    <property type="entry name" value="ABC_transporter-like_CS"/>
</dbReference>
<keyword evidence="11" id="KW-1185">Reference proteome</keyword>
<dbReference type="PROSITE" id="PS00211">
    <property type="entry name" value="ABC_TRANSPORTER_1"/>
    <property type="match status" value="1"/>
</dbReference>
<dbReference type="NCBIfam" id="TIGR01186">
    <property type="entry name" value="proV"/>
    <property type="match status" value="1"/>
</dbReference>
<comment type="similarity">
    <text evidence="1 7">Belongs to the ABC transporter superfamily.</text>
</comment>
<keyword evidence="3 7" id="KW-0547">Nucleotide-binding</keyword>
<evidence type="ECO:0000259" key="9">
    <source>
        <dbReference type="PROSITE" id="PS51371"/>
    </source>
</evidence>
<accession>A0ABT1N7E8</accession>
<dbReference type="InterPro" id="IPR003593">
    <property type="entry name" value="AAA+_ATPase"/>
</dbReference>
<sequence>MDPILEVKGLYKVFGDDPSRAFSLIENGIDKDQIFEQTGLTLGVNDVSLTINAGEIFVIMGLSGSGKSTLVRLLNRLIEPTRGSVYLRGKDIAHISEEELREVRRHNISMVFQNFALMPHMTVIENTAFGLELAGVNVKDRNISALSALQRVGLDSYAESYPDELSGGMKQRVGLARALACDPDILLMDEAFSALDPLIRAEMQDELIRLQNDDKRTVVFISHDLDEAMRIGDRIAIMQNGEVVQVGTPDEILHSPANDYVEAFFRGVNIANVLTAKDIARKKPSAMFKKSEHDGPGSALQILMDHDRDYGIVIDKSSRFSGIVSLDSLQLAHKEKRSLASAQLEDTITLEPDQPINAILGLVASVPYAVPVVDEQGHYLGVVTKSRLLQTLDKD</sequence>
<evidence type="ECO:0000313" key="10">
    <source>
        <dbReference type="EMBL" id="MCQ1060675.1"/>
    </source>
</evidence>
<dbReference type="InterPro" id="IPR046342">
    <property type="entry name" value="CBS_dom_sf"/>
</dbReference>
<dbReference type="InterPro" id="IPR005892">
    <property type="entry name" value="Gly-betaine_transp_ATP-bd"/>
</dbReference>
<gene>
    <name evidence="10" type="primary">proV</name>
    <name evidence="10" type="ORF">NHN17_21750</name>
</gene>
<evidence type="ECO:0000256" key="4">
    <source>
        <dbReference type="ARBA" id="ARBA00022840"/>
    </source>
</evidence>
<evidence type="ECO:0000256" key="2">
    <source>
        <dbReference type="ARBA" id="ARBA00022448"/>
    </source>
</evidence>
<dbReference type="PANTHER" id="PTHR43869:SF1">
    <property type="entry name" value="GLYCINE BETAINE_PROLINE BETAINE TRANSPORT SYSTEM ATP-BINDING PROTEIN PROV"/>
    <property type="match status" value="1"/>
</dbReference>
<keyword evidence="5" id="KW-0029">Amino-acid transport</keyword>
<dbReference type="Pfam" id="PF00571">
    <property type="entry name" value="CBS"/>
    <property type="match status" value="1"/>
</dbReference>
<dbReference type="EMBL" id="JANEYT010000082">
    <property type="protein sequence ID" value="MCQ1060675.1"/>
    <property type="molecule type" value="Genomic_DNA"/>
</dbReference>
<dbReference type="Proteomes" id="UP001524460">
    <property type="component" value="Unassembled WGS sequence"/>
</dbReference>
<dbReference type="EC" id="7.6.2.9" evidence="7"/>
<dbReference type="CDD" id="cd09831">
    <property type="entry name" value="CBS_pair_ABC_Gly_Pro_assoc"/>
    <property type="match status" value="1"/>
</dbReference>
<keyword evidence="7" id="KW-0997">Cell inner membrane</keyword>
<evidence type="ECO:0000256" key="7">
    <source>
        <dbReference type="RuleBase" id="RU369116"/>
    </source>
</evidence>
<comment type="subcellular location">
    <subcellularLocation>
        <location evidence="7">Cell inner membrane</location>
        <topology evidence="7">Peripheral membrane protein</topology>
    </subcellularLocation>
</comment>
<keyword evidence="7" id="KW-1003">Cell membrane</keyword>
<evidence type="ECO:0000256" key="5">
    <source>
        <dbReference type="ARBA" id="ARBA00022970"/>
    </source>
</evidence>